<protein>
    <submittedName>
        <fullName evidence="2">Uncharacterized protein</fullName>
    </submittedName>
</protein>
<gene>
    <name evidence="2" type="ORF">AZI85_09935</name>
</gene>
<evidence type="ECO:0000313" key="2">
    <source>
        <dbReference type="EMBL" id="KYG61251.1"/>
    </source>
</evidence>
<dbReference type="Proteomes" id="UP000075391">
    <property type="component" value="Unassembled WGS sequence"/>
</dbReference>
<feature type="chain" id="PRO_5007572707" evidence="1">
    <location>
        <begin position="20"/>
        <end position="231"/>
    </location>
</feature>
<keyword evidence="1" id="KW-0732">Signal</keyword>
<comment type="caution">
    <text evidence="2">The sequence shown here is derived from an EMBL/GenBank/DDBJ whole genome shotgun (WGS) entry which is preliminary data.</text>
</comment>
<sequence>MKPHCLFFLTYFLISSAFASDPVCKNVVERGGSIQIQMNTFSSGECFLSVRNYKAQNLIYRDYMFTKGGDFMVFNSFGQGSNSEDTGAREFYLFPRKTVIPQYKWNVETRQLEVTSVAGNVFYFDYETADVVTISNASVKVASEISRNNRGGVEITNYKGLLLDAGFTKGRAPTEVLSASSVLTDEKGKTCKIKNSEVFAKTSDGDVYFKHSDKAFASLLKTRCPQLTFTP</sequence>
<dbReference type="EMBL" id="LUKF01000017">
    <property type="protein sequence ID" value="KYG61251.1"/>
    <property type="molecule type" value="Genomic_DNA"/>
</dbReference>
<evidence type="ECO:0000256" key="1">
    <source>
        <dbReference type="SAM" id="SignalP"/>
    </source>
</evidence>
<dbReference type="AlphaFoldDB" id="A0A150WEB2"/>
<proteinExistence type="predicted"/>
<organism evidence="2 3">
    <name type="scientific">Bdellovibrio bacteriovorus</name>
    <dbReference type="NCBI Taxonomy" id="959"/>
    <lineage>
        <taxon>Bacteria</taxon>
        <taxon>Pseudomonadati</taxon>
        <taxon>Bdellovibrionota</taxon>
        <taxon>Bdellovibrionia</taxon>
        <taxon>Bdellovibrionales</taxon>
        <taxon>Pseudobdellovibrionaceae</taxon>
        <taxon>Bdellovibrio</taxon>
    </lineage>
</organism>
<name>A0A150WEB2_BDEBC</name>
<dbReference type="RefSeq" id="WP_063244612.1">
    <property type="nucleotide sequence ID" value="NZ_LUKF01000017.1"/>
</dbReference>
<accession>A0A150WEB2</accession>
<reference evidence="2 3" key="1">
    <citation type="submission" date="2016-03" db="EMBL/GenBank/DDBJ databases">
        <authorList>
            <person name="Ploux O."/>
        </authorList>
    </citation>
    <scope>NUCLEOTIDE SEQUENCE [LARGE SCALE GENOMIC DNA]</scope>
    <source>
        <strain evidence="2 3">BER2</strain>
    </source>
</reference>
<dbReference type="OrthoDB" id="5290825at2"/>
<feature type="signal peptide" evidence="1">
    <location>
        <begin position="1"/>
        <end position="19"/>
    </location>
</feature>
<evidence type="ECO:0000313" key="3">
    <source>
        <dbReference type="Proteomes" id="UP000075391"/>
    </source>
</evidence>